<reference evidence="1" key="1">
    <citation type="submission" date="2020-05" db="EMBL/GenBank/DDBJ databases">
        <authorList>
            <person name="Chiriac C."/>
            <person name="Salcher M."/>
            <person name="Ghai R."/>
            <person name="Kavagutti S V."/>
        </authorList>
    </citation>
    <scope>NUCLEOTIDE SEQUENCE</scope>
</reference>
<accession>A0A6J5SR11</accession>
<evidence type="ECO:0000313" key="1">
    <source>
        <dbReference type="EMBL" id="CAB4217204.1"/>
    </source>
</evidence>
<name>A0A6J5SR11_9CAUD</name>
<gene>
    <name evidence="1" type="ORF">UFOVP1504_19</name>
</gene>
<protein>
    <submittedName>
        <fullName evidence="1">Uncharacterized protein</fullName>
    </submittedName>
</protein>
<proteinExistence type="predicted"/>
<sequence length="672" mass="69786">MKPLIIALEADTRKLSRDLRRAEQQVDTFGGGIGRLGTSLTSMLGPAMIGAGIAAGALAVALGVDGVKGAMEDEAAVTKLAQTMQNLGLAQDTTAAEASIDAMQRQYGVADSLLRPGLDRLIRSLGDTAKATEALDLAVQISTVTGRSLDSVVQALAKGYDGNTAGLARLGAGIDSATLKTGNMELITAKLSETFAGQAQAASQTYEGQLKRLAVGFDELKESFGRGFLDGLGDANDTTDDFMTTMKELEPALQNIGQSLGDFAIATVQGTSDTFDFMKELDKIADYVNGSGSLGLYRLADQFGIISDEAGAAAESEYQLFLASNNLIGRMDPLARNLYAVQLRYEGYAAAADNAATSTARVALTSGELRKVISPTVAAAIAAGQTTAQYGGILNDYGKVVESVGAFSASTTSSTDLLSTAFELQSKVVAEGSEKLQNQTKALEKANAAVSQYASTLAGQLLGGIDLSAAQETGAELGIGTLAGLDAQIAQYDWFGNVLEEIKRQNGSQNLIDYIAAEGPEAGGRFGQEAIDKGLIPTFSSKLDAVVASANELGQAMVPEGLRAGVDFAQAGLQGIADEFSMNSDKLAKIGKRMGKTIGDNSRVEILKAVADAITEAEASRTAAEARNRATTAAANLLSDQQVAQAFSRIIQTSNSRIGYSMGVPIPSPVLG</sequence>
<dbReference type="EMBL" id="LR797439">
    <property type="protein sequence ID" value="CAB4217204.1"/>
    <property type="molecule type" value="Genomic_DNA"/>
</dbReference>
<organism evidence="1">
    <name type="scientific">uncultured Caudovirales phage</name>
    <dbReference type="NCBI Taxonomy" id="2100421"/>
    <lineage>
        <taxon>Viruses</taxon>
        <taxon>Duplodnaviria</taxon>
        <taxon>Heunggongvirae</taxon>
        <taxon>Uroviricota</taxon>
        <taxon>Caudoviricetes</taxon>
        <taxon>Peduoviridae</taxon>
        <taxon>Maltschvirus</taxon>
        <taxon>Maltschvirus maltsch</taxon>
    </lineage>
</organism>